<dbReference type="Proteomes" id="UP000646827">
    <property type="component" value="Unassembled WGS sequence"/>
</dbReference>
<dbReference type="SUPFAM" id="SSF81411">
    <property type="entry name" value="Mitochondrial cytochrome c oxidase subunit VIa"/>
    <property type="match status" value="1"/>
</dbReference>
<sequence>MASRVLFNSQLTNTIKRAGVRFQSTSAAGAEFTAQREAVKVHAGPAAETWKKISIFVCIPALLAVSVNAYNLAVAHEEHLAHHPPQHVKYPYINIRTKDFFWGKESLFFNPKLNFSAQE</sequence>
<dbReference type="Gene3D" id="4.10.95.10">
    <property type="entry name" value="Cytochrome c oxidase, subunit VIa"/>
    <property type="match status" value="1"/>
</dbReference>
<dbReference type="PIRSF" id="PIRSF000277">
    <property type="entry name" value="COX6A1"/>
    <property type="match status" value="1"/>
</dbReference>
<organism evidence="7 8">
    <name type="scientific">Circinella minor</name>
    <dbReference type="NCBI Taxonomy" id="1195481"/>
    <lineage>
        <taxon>Eukaryota</taxon>
        <taxon>Fungi</taxon>
        <taxon>Fungi incertae sedis</taxon>
        <taxon>Mucoromycota</taxon>
        <taxon>Mucoromycotina</taxon>
        <taxon>Mucoromycetes</taxon>
        <taxon>Mucorales</taxon>
        <taxon>Lichtheimiaceae</taxon>
        <taxon>Circinella</taxon>
    </lineage>
</organism>
<dbReference type="PANTHER" id="PTHR11504">
    <property type="entry name" value="CYTOCHROME C OXIDASE POLYPEPTIDE VIA"/>
    <property type="match status" value="1"/>
</dbReference>
<comment type="subcellular location">
    <subcellularLocation>
        <location evidence="1">Mitochondrion inner membrane</location>
    </subcellularLocation>
</comment>
<comment type="similarity">
    <text evidence="6">Belongs to the cytochrome c oxidase subunit 6A family.</text>
</comment>
<keyword evidence="3" id="KW-0809">Transit peptide</keyword>
<comment type="caution">
    <text evidence="7">The sequence shown here is derived from an EMBL/GenBank/DDBJ whole genome shotgun (WGS) entry which is preliminary data.</text>
</comment>
<dbReference type="OrthoDB" id="5947505at2759"/>
<proteinExistence type="inferred from homology"/>
<dbReference type="GO" id="GO:0030234">
    <property type="term" value="F:enzyme regulator activity"/>
    <property type="evidence" value="ECO:0007669"/>
    <property type="project" value="TreeGrafter"/>
</dbReference>
<dbReference type="GO" id="GO:0005743">
    <property type="term" value="C:mitochondrial inner membrane"/>
    <property type="evidence" value="ECO:0007669"/>
    <property type="project" value="UniProtKB-SubCell"/>
</dbReference>
<evidence type="ECO:0000256" key="2">
    <source>
        <dbReference type="ARBA" id="ARBA00022792"/>
    </source>
</evidence>
<protein>
    <recommendedName>
        <fullName evidence="9">Cytochrome c oxidase subunit VIa</fullName>
    </recommendedName>
</protein>
<evidence type="ECO:0000313" key="8">
    <source>
        <dbReference type="Proteomes" id="UP000646827"/>
    </source>
</evidence>
<dbReference type="InterPro" id="IPR036418">
    <property type="entry name" value="Cyt_c_oxidase_su6a_sf"/>
</dbReference>
<accession>A0A8H7VQR4</accession>
<dbReference type="InterPro" id="IPR001349">
    <property type="entry name" value="Cyt_c_oxidase_su6a"/>
</dbReference>
<name>A0A8H7VQR4_9FUNG</name>
<reference evidence="7 8" key="1">
    <citation type="submission" date="2020-12" db="EMBL/GenBank/DDBJ databases">
        <title>Metabolic potential, ecology and presence of endohyphal bacteria is reflected in genomic diversity of Mucoromycotina.</title>
        <authorList>
            <person name="Muszewska A."/>
            <person name="Okrasinska A."/>
            <person name="Steczkiewicz K."/>
            <person name="Drgas O."/>
            <person name="Orlowska M."/>
            <person name="Perlinska-Lenart U."/>
            <person name="Aleksandrzak-Piekarczyk T."/>
            <person name="Szatraj K."/>
            <person name="Zielenkiewicz U."/>
            <person name="Pilsyk S."/>
            <person name="Malc E."/>
            <person name="Mieczkowski P."/>
            <person name="Kruszewska J.S."/>
            <person name="Biernat P."/>
            <person name="Pawlowska J."/>
        </authorList>
    </citation>
    <scope>NUCLEOTIDE SEQUENCE [LARGE SCALE GENOMIC DNA]</scope>
    <source>
        <strain evidence="7 8">CBS 142.35</strain>
    </source>
</reference>
<dbReference type="GO" id="GO:0006123">
    <property type="term" value="P:mitochondrial electron transport, cytochrome c to oxygen"/>
    <property type="evidence" value="ECO:0007669"/>
    <property type="project" value="TreeGrafter"/>
</dbReference>
<evidence type="ECO:0008006" key="9">
    <source>
        <dbReference type="Google" id="ProtNLM"/>
    </source>
</evidence>
<dbReference type="PANTHER" id="PTHR11504:SF0">
    <property type="entry name" value="CYTOCHROME C OXIDASE SUBUNIT"/>
    <property type="match status" value="1"/>
</dbReference>
<keyword evidence="4" id="KW-0496">Mitochondrion</keyword>
<evidence type="ECO:0000256" key="6">
    <source>
        <dbReference type="RuleBase" id="RU004396"/>
    </source>
</evidence>
<evidence type="ECO:0000256" key="5">
    <source>
        <dbReference type="ARBA" id="ARBA00023136"/>
    </source>
</evidence>
<dbReference type="AlphaFoldDB" id="A0A8H7VQR4"/>
<dbReference type="EMBL" id="JAEPRB010000058">
    <property type="protein sequence ID" value="KAG2223569.1"/>
    <property type="molecule type" value="Genomic_DNA"/>
</dbReference>
<gene>
    <name evidence="7" type="ORF">INT45_001651</name>
</gene>
<evidence type="ECO:0000256" key="1">
    <source>
        <dbReference type="ARBA" id="ARBA00004273"/>
    </source>
</evidence>
<evidence type="ECO:0000256" key="3">
    <source>
        <dbReference type="ARBA" id="ARBA00022946"/>
    </source>
</evidence>
<evidence type="ECO:0000313" key="7">
    <source>
        <dbReference type="EMBL" id="KAG2223569.1"/>
    </source>
</evidence>
<evidence type="ECO:0000256" key="4">
    <source>
        <dbReference type="ARBA" id="ARBA00023128"/>
    </source>
</evidence>
<keyword evidence="8" id="KW-1185">Reference proteome</keyword>
<keyword evidence="2" id="KW-0999">Mitochondrion inner membrane</keyword>
<dbReference type="Pfam" id="PF02046">
    <property type="entry name" value="COX6A"/>
    <property type="match status" value="1"/>
</dbReference>
<keyword evidence="5" id="KW-0472">Membrane</keyword>